<dbReference type="Pfam" id="PF00156">
    <property type="entry name" value="Pribosyltran"/>
    <property type="match status" value="1"/>
</dbReference>
<dbReference type="InterPro" id="IPR051910">
    <property type="entry name" value="ComF/GntX_DNA_util-trans"/>
</dbReference>
<evidence type="ECO:0000259" key="2">
    <source>
        <dbReference type="Pfam" id="PF00156"/>
    </source>
</evidence>
<accession>A0A831WVD8</accession>
<gene>
    <name evidence="3" type="ORF">ENN50_07655</name>
</gene>
<dbReference type="Proteomes" id="UP000886335">
    <property type="component" value="Unassembled WGS sequence"/>
</dbReference>
<proteinExistence type="inferred from homology"/>
<evidence type="ECO:0000256" key="1">
    <source>
        <dbReference type="ARBA" id="ARBA00008007"/>
    </source>
</evidence>
<dbReference type="SUPFAM" id="SSF53271">
    <property type="entry name" value="PRTase-like"/>
    <property type="match status" value="1"/>
</dbReference>
<dbReference type="InterPro" id="IPR029057">
    <property type="entry name" value="PRTase-like"/>
</dbReference>
<protein>
    <submittedName>
        <fullName evidence="3">ComF family protein</fullName>
    </submittedName>
</protein>
<dbReference type="PANTHER" id="PTHR47505:SF1">
    <property type="entry name" value="DNA UTILIZATION PROTEIN YHGH"/>
    <property type="match status" value="1"/>
</dbReference>
<name>A0A831WVD8_PROAE</name>
<comment type="similarity">
    <text evidence="1">Belongs to the ComF/GntX family.</text>
</comment>
<evidence type="ECO:0000313" key="3">
    <source>
        <dbReference type="EMBL" id="HED31541.1"/>
    </source>
</evidence>
<dbReference type="InterPro" id="IPR000836">
    <property type="entry name" value="PRTase_dom"/>
</dbReference>
<dbReference type="PANTHER" id="PTHR47505">
    <property type="entry name" value="DNA UTILIZATION PROTEIN YHGH"/>
    <property type="match status" value="1"/>
</dbReference>
<dbReference type="AlphaFoldDB" id="A0A831WVD8"/>
<dbReference type="Gene3D" id="3.40.50.2020">
    <property type="match status" value="1"/>
</dbReference>
<reference evidence="3" key="1">
    <citation type="journal article" date="2020" name="mSystems">
        <title>Genome- and Community-Level Interaction Insights into Carbon Utilization and Element Cycling Functions of Hydrothermarchaeota in Hydrothermal Sediment.</title>
        <authorList>
            <person name="Zhou Z."/>
            <person name="Liu Y."/>
            <person name="Xu W."/>
            <person name="Pan J."/>
            <person name="Luo Z.H."/>
            <person name="Li M."/>
        </authorList>
    </citation>
    <scope>NUCLEOTIDE SEQUENCE [LARGE SCALE GENOMIC DNA]</scope>
    <source>
        <strain evidence="3">SpSt-1181</strain>
    </source>
</reference>
<feature type="domain" description="Phosphoribosyltransferase" evidence="2">
    <location>
        <begin position="138"/>
        <end position="224"/>
    </location>
</feature>
<sequence>MKELLHLFVPNNCVSCNAALGLSVEIVCRRCQASFDSLATPSMADQLVRSILERHHDLRPGPVELSALYRFHRNDALQNVIHAMKYQGVYRAASWFGYQLAVRFGEQLGAAGIDVIVPVPLHALKTVERTYNQSTFIARALGRELGLQVMPGFLKRTRYTASQTGLSAAERHRNVEGAFSVQSGYIPSHVLLVDDVLTTGSTVTEAMRTLMSAGVRHVSLAIVAVAATG</sequence>
<organism evidence="3">
    <name type="scientific">Prosthecochloris aestuarii</name>
    <dbReference type="NCBI Taxonomy" id="1102"/>
    <lineage>
        <taxon>Bacteria</taxon>
        <taxon>Pseudomonadati</taxon>
        <taxon>Chlorobiota</taxon>
        <taxon>Chlorobiia</taxon>
        <taxon>Chlorobiales</taxon>
        <taxon>Chlorobiaceae</taxon>
        <taxon>Prosthecochloris</taxon>
    </lineage>
</organism>
<dbReference type="CDD" id="cd06223">
    <property type="entry name" value="PRTases_typeI"/>
    <property type="match status" value="1"/>
</dbReference>
<comment type="caution">
    <text evidence="3">The sequence shown here is derived from an EMBL/GenBank/DDBJ whole genome shotgun (WGS) entry which is preliminary data.</text>
</comment>
<dbReference type="EMBL" id="DSBW01000168">
    <property type="protein sequence ID" value="HED31541.1"/>
    <property type="molecule type" value="Genomic_DNA"/>
</dbReference>